<reference evidence="3" key="1">
    <citation type="journal article" date="2011" name="PLoS Genet.">
        <title>Genomic analysis of the necrotrophic fungal pathogens Sclerotinia sclerotiorum and Botrytis cinerea.</title>
        <authorList>
            <person name="Amselem J."/>
            <person name="Cuomo C.A."/>
            <person name="van Kan J.A."/>
            <person name="Viaud M."/>
            <person name="Benito E.P."/>
            <person name="Couloux A."/>
            <person name="Coutinho P.M."/>
            <person name="de Vries R.P."/>
            <person name="Dyer P.S."/>
            <person name="Fillinger S."/>
            <person name="Fournier E."/>
            <person name="Gout L."/>
            <person name="Hahn M."/>
            <person name="Kohn L."/>
            <person name="Lapalu N."/>
            <person name="Plummer K.M."/>
            <person name="Pradier J.M."/>
            <person name="Quevillon E."/>
            <person name="Sharon A."/>
            <person name="Simon A."/>
            <person name="ten Have A."/>
            <person name="Tudzynski B."/>
            <person name="Tudzynski P."/>
            <person name="Wincker P."/>
            <person name="Andrew M."/>
            <person name="Anthouard V."/>
            <person name="Beever R.E."/>
            <person name="Beffa R."/>
            <person name="Benoit I."/>
            <person name="Bouzid O."/>
            <person name="Brault B."/>
            <person name="Chen Z."/>
            <person name="Choquer M."/>
            <person name="Collemare J."/>
            <person name="Cotton P."/>
            <person name="Danchin E.G."/>
            <person name="Da Silva C."/>
            <person name="Gautier A."/>
            <person name="Giraud C."/>
            <person name="Giraud T."/>
            <person name="Gonzalez C."/>
            <person name="Grossetete S."/>
            <person name="Guldener U."/>
            <person name="Henrissat B."/>
            <person name="Howlett B.J."/>
            <person name="Kodira C."/>
            <person name="Kretschmer M."/>
            <person name="Lappartient A."/>
            <person name="Leroch M."/>
            <person name="Levis C."/>
            <person name="Mauceli E."/>
            <person name="Neuveglise C."/>
            <person name="Oeser B."/>
            <person name="Pearson M."/>
            <person name="Poulain J."/>
            <person name="Poussereau N."/>
            <person name="Quesneville H."/>
            <person name="Rascle C."/>
            <person name="Schumacher J."/>
            <person name="Segurens B."/>
            <person name="Sexton A."/>
            <person name="Silva E."/>
            <person name="Sirven C."/>
            <person name="Soanes D.M."/>
            <person name="Talbot N.J."/>
            <person name="Templeton M."/>
            <person name="Yandava C."/>
            <person name="Yarden O."/>
            <person name="Zeng Q."/>
            <person name="Rollins J.A."/>
            <person name="Lebrun M.H."/>
            <person name="Dickman M."/>
        </authorList>
    </citation>
    <scope>NUCLEOTIDE SEQUENCE [LARGE SCALE GENOMIC DNA]</scope>
    <source>
        <strain evidence="3">T4</strain>
    </source>
</reference>
<name>G2Y4I4_BOTF4</name>
<keyword evidence="1" id="KW-1133">Transmembrane helix</keyword>
<sequence>MPGLLQYPGQPKPDGYFKKSENMSPSQIRWYLASILIQNHQCSDERAKEIASYWVYGRASDFFQFDLDTFKGMFGDEIGMLFYLYSRGLTPGEKITGRFWTFLTWVCTFFGTLFVIGFINGIVEMMS</sequence>
<accession>G2Y4I4</accession>
<dbReference type="OrthoDB" id="4771706at2759"/>
<keyword evidence="1" id="KW-0812">Transmembrane</keyword>
<proteinExistence type="predicted"/>
<evidence type="ECO:0000256" key="1">
    <source>
        <dbReference type="SAM" id="Phobius"/>
    </source>
</evidence>
<gene>
    <name evidence="2" type="ORF">BofuT4_P035540.1</name>
</gene>
<dbReference type="InParanoid" id="G2Y4I4"/>
<dbReference type="HOGENOM" id="CLU_1970197_0_0_1"/>
<dbReference type="EMBL" id="FQ790287">
    <property type="protein sequence ID" value="CCD47574.1"/>
    <property type="molecule type" value="Genomic_DNA"/>
</dbReference>
<protein>
    <submittedName>
        <fullName evidence="2">Uncharacterized protein</fullName>
    </submittedName>
</protein>
<organism evidence="2 3">
    <name type="scientific">Botryotinia fuckeliana (strain T4)</name>
    <name type="common">Noble rot fungus</name>
    <name type="synonym">Botrytis cinerea</name>
    <dbReference type="NCBI Taxonomy" id="999810"/>
    <lineage>
        <taxon>Eukaryota</taxon>
        <taxon>Fungi</taxon>
        <taxon>Dikarya</taxon>
        <taxon>Ascomycota</taxon>
        <taxon>Pezizomycotina</taxon>
        <taxon>Leotiomycetes</taxon>
        <taxon>Helotiales</taxon>
        <taxon>Sclerotiniaceae</taxon>
        <taxon>Botrytis</taxon>
    </lineage>
</organism>
<evidence type="ECO:0000313" key="3">
    <source>
        <dbReference type="Proteomes" id="UP000008177"/>
    </source>
</evidence>
<keyword evidence="1" id="KW-0472">Membrane</keyword>
<dbReference type="AlphaFoldDB" id="G2Y4I4"/>
<feature type="transmembrane region" description="Helical" evidence="1">
    <location>
        <begin position="99"/>
        <end position="123"/>
    </location>
</feature>
<evidence type="ECO:0000313" key="2">
    <source>
        <dbReference type="EMBL" id="CCD47574.1"/>
    </source>
</evidence>
<dbReference type="Proteomes" id="UP000008177">
    <property type="component" value="Unplaced contigs"/>
</dbReference>